<name>A0A5C6FKU6_9PLAN</name>
<dbReference type="NCBIfam" id="NF041052">
    <property type="entry name" value="OsmC_like_Se"/>
    <property type="match status" value="1"/>
</dbReference>
<dbReference type="EMBL" id="SJPZ01000002">
    <property type="protein sequence ID" value="TWU62627.1"/>
    <property type="molecule type" value="Genomic_DNA"/>
</dbReference>
<reference evidence="2 3" key="1">
    <citation type="submission" date="2019-02" db="EMBL/GenBank/DDBJ databases">
        <title>Deep-cultivation of Planctomycetes and their phenomic and genomic characterization uncovers novel biology.</title>
        <authorList>
            <person name="Wiegand S."/>
            <person name="Jogler M."/>
            <person name="Boedeker C."/>
            <person name="Pinto D."/>
            <person name="Vollmers J."/>
            <person name="Rivas-Marin E."/>
            <person name="Kohn T."/>
            <person name="Peeters S.H."/>
            <person name="Heuer A."/>
            <person name="Rast P."/>
            <person name="Oberbeckmann S."/>
            <person name="Bunk B."/>
            <person name="Jeske O."/>
            <person name="Meyerdierks A."/>
            <person name="Storesund J.E."/>
            <person name="Kallscheuer N."/>
            <person name="Luecker S."/>
            <person name="Lage O.M."/>
            <person name="Pohl T."/>
            <person name="Merkel B.J."/>
            <person name="Hornburger P."/>
            <person name="Mueller R.-W."/>
            <person name="Bruemmer F."/>
            <person name="Labrenz M."/>
            <person name="Spormann A.M."/>
            <person name="Op Den Camp H."/>
            <person name="Overmann J."/>
            <person name="Amann R."/>
            <person name="Jetten M.S.M."/>
            <person name="Mascher T."/>
            <person name="Medema M.H."/>
            <person name="Devos D.P."/>
            <person name="Kaster A.-K."/>
            <person name="Ovreas L."/>
            <person name="Rohde M."/>
            <person name="Galperin M.Y."/>
            <person name="Jogler C."/>
        </authorList>
    </citation>
    <scope>NUCLEOTIDE SEQUENCE [LARGE SCALE GENOMIC DNA]</scope>
    <source>
        <strain evidence="2 3">V7</strain>
    </source>
</reference>
<dbReference type="AlphaFoldDB" id="A0A5C6FKU6"/>
<organism evidence="2 3">
    <name type="scientific">Crateriforma conspicua</name>
    <dbReference type="NCBI Taxonomy" id="2527996"/>
    <lineage>
        <taxon>Bacteria</taxon>
        <taxon>Pseudomonadati</taxon>
        <taxon>Planctomycetota</taxon>
        <taxon>Planctomycetia</taxon>
        <taxon>Planctomycetales</taxon>
        <taxon>Planctomycetaceae</taxon>
        <taxon>Crateriforma</taxon>
    </lineage>
</organism>
<dbReference type="InterPro" id="IPR036102">
    <property type="entry name" value="OsmC/Ohrsf"/>
</dbReference>
<evidence type="ECO:0000313" key="3">
    <source>
        <dbReference type="Proteomes" id="UP000316476"/>
    </source>
</evidence>
<dbReference type="RefSeq" id="WP_146415400.1">
    <property type="nucleotide sequence ID" value="NZ_SJPZ01000002.1"/>
</dbReference>
<comment type="caution">
    <text evidence="2">The sequence shown here is derived from an EMBL/GenBank/DDBJ whole genome shotgun (WGS) entry which is preliminary data.</text>
</comment>
<gene>
    <name evidence="2" type="ORF">V7x_43620</name>
</gene>
<dbReference type="OrthoDB" id="1433018at2"/>
<accession>A0A5C6FKU6</accession>
<sequence>MNNQPIAESSPIVRKVAPPTSREDAGVSLQPVQKREVVLSVQAESLDNTRKRATVRSEQPNGSTFEIICDEGDYLGGDDTAPPPLAYFSASLAFCLLTQLSRYAAIKKLKIDLIQLSQETRFSMEGSALKGTLAGNGVKVVTQVDIESNEPEDVIRTMVEVGENSCFAMQSVVHPVPTEMRVNLNGSPLDIDC</sequence>
<evidence type="ECO:0000313" key="2">
    <source>
        <dbReference type="EMBL" id="TWU62627.1"/>
    </source>
</evidence>
<dbReference type="Pfam" id="PF02566">
    <property type="entry name" value="OsmC"/>
    <property type="match status" value="1"/>
</dbReference>
<dbReference type="InterPro" id="IPR015946">
    <property type="entry name" value="KH_dom-like_a/b"/>
</dbReference>
<dbReference type="Proteomes" id="UP000316476">
    <property type="component" value="Unassembled WGS sequence"/>
</dbReference>
<evidence type="ECO:0000256" key="1">
    <source>
        <dbReference type="SAM" id="MobiDB-lite"/>
    </source>
</evidence>
<dbReference type="SUPFAM" id="SSF82784">
    <property type="entry name" value="OsmC-like"/>
    <property type="match status" value="1"/>
</dbReference>
<dbReference type="Gene3D" id="3.30.300.20">
    <property type="match status" value="1"/>
</dbReference>
<feature type="region of interest" description="Disordered" evidence="1">
    <location>
        <begin position="1"/>
        <end position="29"/>
    </location>
</feature>
<dbReference type="InterPro" id="IPR003718">
    <property type="entry name" value="OsmC/Ohr_fam"/>
</dbReference>
<protein>
    <submittedName>
        <fullName evidence="2">OsmC-like protein</fullName>
    </submittedName>
</protein>
<proteinExistence type="predicted"/>